<reference evidence="1 2" key="1">
    <citation type="submission" date="2020-02" db="EMBL/GenBank/DDBJ databases">
        <authorList>
            <person name="Ma Q."/>
            <person name="Huang Y."/>
            <person name="Song X."/>
            <person name="Pei D."/>
        </authorList>
    </citation>
    <scope>NUCLEOTIDE SEQUENCE [LARGE SCALE GENOMIC DNA]</scope>
    <source>
        <strain evidence="1">Sxm20200214</strain>
        <tissue evidence="1">Leaf</tissue>
    </source>
</reference>
<comment type="caution">
    <text evidence="1">The sequence shown here is derived from an EMBL/GenBank/DDBJ whole genome shotgun (WGS) entry which is preliminary data.</text>
</comment>
<dbReference type="Proteomes" id="UP000886595">
    <property type="component" value="Unassembled WGS sequence"/>
</dbReference>
<accession>A0A8X7RS16</accession>
<sequence length="106" mass="12157">MKFCSSMACIEAVLSPSYSLMSALKKEGNWKHVQAFPIHYPRRNLPRRKLSALVLVWRLKHEERRCLWHGGFKEKGHVKKEMLVCPFMMQIALEAQGTSTGSLVVS</sequence>
<gene>
    <name evidence="1" type="ORF">Bca52824_050298</name>
</gene>
<dbReference type="EMBL" id="JAAMPC010000010">
    <property type="protein sequence ID" value="KAG2290694.1"/>
    <property type="molecule type" value="Genomic_DNA"/>
</dbReference>
<proteinExistence type="predicted"/>
<dbReference type="AlphaFoldDB" id="A0A8X7RS16"/>
<organism evidence="1 2">
    <name type="scientific">Brassica carinata</name>
    <name type="common">Ethiopian mustard</name>
    <name type="synonym">Abyssinian cabbage</name>
    <dbReference type="NCBI Taxonomy" id="52824"/>
    <lineage>
        <taxon>Eukaryota</taxon>
        <taxon>Viridiplantae</taxon>
        <taxon>Streptophyta</taxon>
        <taxon>Embryophyta</taxon>
        <taxon>Tracheophyta</taxon>
        <taxon>Spermatophyta</taxon>
        <taxon>Magnoliopsida</taxon>
        <taxon>eudicotyledons</taxon>
        <taxon>Gunneridae</taxon>
        <taxon>Pentapetalae</taxon>
        <taxon>rosids</taxon>
        <taxon>malvids</taxon>
        <taxon>Brassicales</taxon>
        <taxon>Brassicaceae</taxon>
        <taxon>Brassiceae</taxon>
        <taxon>Brassica</taxon>
    </lineage>
</organism>
<name>A0A8X7RS16_BRACI</name>
<evidence type="ECO:0000313" key="1">
    <source>
        <dbReference type="EMBL" id="KAG2290694.1"/>
    </source>
</evidence>
<protein>
    <submittedName>
        <fullName evidence="1">Uncharacterized protein</fullName>
    </submittedName>
</protein>
<keyword evidence="2" id="KW-1185">Reference proteome</keyword>
<evidence type="ECO:0000313" key="2">
    <source>
        <dbReference type="Proteomes" id="UP000886595"/>
    </source>
</evidence>